<dbReference type="OrthoDB" id="221913at2157"/>
<feature type="transmembrane region" description="Helical" evidence="3">
    <location>
        <begin position="7"/>
        <end position="25"/>
    </location>
</feature>
<sequence>MKKHIDVADYFSFFNVLFGFMAIVMRDPRYLFLAALMDGFDGYLARKGYSGKYGKYVDSLADFASFGVATAFFFPTFSLAYLLAGMYRLARFTAEHHENFVGFPITSASLLVISTRILAGDLIAGIVSVAIAFFMISDIEYRKLRNPVLLLIFAACLVGGLFRIEFVYAILLLSTLYLLSPPFSRKLGKYF</sequence>
<proteinExistence type="inferred from homology"/>
<dbReference type="InterPro" id="IPR043130">
    <property type="entry name" value="CDP-OH_PTrfase_TM_dom"/>
</dbReference>
<dbReference type="InterPro" id="IPR048254">
    <property type="entry name" value="CDP_ALCOHOL_P_TRANSF_CS"/>
</dbReference>
<feature type="transmembrane region" description="Helical" evidence="3">
    <location>
        <begin position="148"/>
        <end position="179"/>
    </location>
</feature>
<dbReference type="FunCoup" id="A0A0F7IFY4">
    <property type="interactions" value="10"/>
</dbReference>
<evidence type="ECO:0000313" key="4">
    <source>
        <dbReference type="EMBL" id="AKG90800.1"/>
    </source>
</evidence>
<dbReference type="EC" id="2.7.8.8" evidence="4"/>
<dbReference type="Gene3D" id="1.20.120.1760">
    <property type="match status" value="1"/>
</dbReference>
<dbReference type="PROSITE" id="PS00379">
    <property type="entry name" value="CDP_ALCOHOL_P_TRANSF"/>
    <property type="match status" value="1"/>
</dbReference>
<evidence type="ECO:0000256" key="2">
    <source>
        <dbReference type="RuleBase" id="RU003750"/>
    </source>
</evidence>
<dbReference type="AlphaFoldDB" id="A0A0F7IFY4"/>
<dbReference type="InParanoid" id="A0A0F7IFY4"/>
<evidence type="ECO:0000256" key="3">
    <source>
        <dbReference type="SAM" id="Phobius"/>
    </source>
</evidence>
<feature type="transmembrane region" description="Helical" evidence="3">
    <location>
        <begin position="117"/>
        <end position="136"/>
    </location>
</feature>
<dbReference type="GO" id="GO:0003882">
    <property type="term" value="F:CDP-diacylglycerol-serine O-phosphatidyltransferase activity"/>
    <property type="evidence" value="ECO:0007669"/>
    <property type="project" value="UniProtKB-EC"/>
</dbReference>
<reference evidence="4 5" key="1">
    <citation type="submission" date="2015-04" db="EMBL/GenBank/DDBJ databases">
        <title>The complete genome sequence of the hyperthermophilic, obligate iron-reducing archaeon Geoglobus ahangari strain 234T.</title>
        <authorList>
            <person name="Manzella M.P."/>
            <person name="Holmes D.E."/>
            <person name="Rocheleau J.M."/>
            <person name="Chung A."/>
            <person name="Reguera G."/>
            <person name="Kashefi K."/>
        </authorList>
    </citation>
    <scope>NUCLEOTIDE SEQUENCE [LARGE SCALE GENOMIC DNA]</scope>
    <source>
        <strain evidence="4 5">234</strain>
    </source>
</reference>
<comment type="similarity">
    <text evidence="2">Belongs to the CDP-alcohol phosphatidyltransferase class-I family.</text>
</comment>
<keyword evidence="1 2" id="KW-0808">Transferase</keyword>
<evidence type="ECO:0000313" key="5">
    <source>
        <dbReference type="Proteomes" id="UP000034723"/>
    </source>
</evidence>
<keyword evidence="5" id="KW-1185">Reference proteome</keyword>
<dbReference type="GeneID" id="24804492"/>
<dbReference type="Proteomes" id="UP000034723">
    <property type="component" value="Chromosome"/>
</dbReference>
<keyword evidence="3" id="KW-1133">Transmembrane helix</keyword>
<evidence type="ECO:0000256" key="1">
    <source>
        <dbReference type="ARBA" id="ARBA00022679"/>
    </source>
</evidence>
<protein>
    <submittedName>
        <fullName evidence="4">Phosphatidylserine synthase</fullName>
        <ecNumber evidence="4">2.7.8.8</ecNumber>
    </submittedName>
</protein>
<dbReference type="STRING" id="113653.GAH_01927"/>
<name>A0A0F7IFY4_9EURY</name>
<feature type="transmembrane region" description="Helical" evidence="3">
    <location>
        <begin position="63"/>
        <end position="84"/>
    </location>
</feature>
<dbReference type="InterPro" id="IPR000462">
    <property type="entry name" value="CDP-OH_P_trans"/>
</dbReference>
<gene>
    <name evidence="4" type="ORF">GAH_01927</name>
</gene>
<dbReference type="GO" id="GO:0016020">
    <property type="term" value="C:membrane"/>
    <property type="evidence" value="ECO:0007669"/>
    <property type="project" value="InterPro"/>
</dbReference>
<organism evidence="4 5">
    <name type="scientific">Geoglobus ahangari</name>
    <dbReference type="NCBI Taxonomy" id="113653"/>
    <lineage>
        <taxon>Archaea</taxon>
        <taxon>Methanobacteriati</taxon>
        <taxon>Methanobacteriota</taxon>
        <taxon>Archaeoglobi</taxon>
        <taxon>Archaeoglobales</taxon>
        <taxon>Archaeoglobaceae</taxon>
        <taxon>Geoglobus</taxon>
    </lineage>
</organism>
<dbReference type="Pfam" id="PF01066">
    <property type="entry name" value="CDP-OH_P_transf"/>
    <property type="match status" value="1"/>
</dbReference>
<dbReference type="EMBL" id="CP011267">
    <property type="protein sequence ID" value="AKG90800.1"/>
    <property type="molecule type" value="Genomic_DNA"/>
</dbReference>
<dbReference type="HOGENOM" id="CLU_049944_3_1_2"/>
<accession>A0A0F7IFY4</accession>
<dbReference type="KEGG" id="gah:GAH_01927"/>
<keyword evidence="3" id="KW-0812">Transmembrane</keyword>
<dbReference type="RefSeq" id="WP_048096387.1">
    <property type="nucleotide sequence ID" value="NZ_CP011267.1"/>
</dbReference>
<dbReference type="GO" id="GO:0008654">
    <property type="term" value="P:phospholipid biosynthetic process"/>
    <property type="evidence" value="ECO:0007669"/>
    <property type="project" value="InterPro"/>
</dbReference>
<keyword evidence="3" id="KW-0472">Membrane</keyword>